<keyword evidence="2 8" id="KW-0812">Transmembrane</keyword>
<dbReference type="GeneID" id="4623319"/>
<name>Q74Z56_EREGS</name>
<dbReference type="KEGG" id="ago:AGOS_AGR350C"/>
<evidence type="ECO:0000256" key="1">
    <source>
        <dbReference type="ARBA" id="ARBA00004477"/>
    </source>
</evidence>
<evidence type="ECO:0000256" key="8">
    <source>
        <dbReference type="HAMAP-Rule" id="MF_03232"/>
    </source>
</evidence>
<comment type="function">
    <text evidence="8">Fatty acyl-coenzyme A (CoA) diphosphatase that hydrolyzes fatty acyl-CoA to yield acyl-4'-phosphopantetheine and adenosine 3',5'-bisphosphate. Preferentially hydrolyzes unsaturated long-chain acyl-CoA substrates in the endoplasmic reticulum (ER) lumen. This catalytic activity is required for maintaining ER structure and for lipid droplets (LDs) biogenesis, which are lipid storage organelles involved in maintaining lipid and energy homeostasis. May directly bind to diacylglycerol (DAGs) and triacylglycerol, which is also important for LD biogenesis. May support directional budding of nacent LDs from the ER into the cytosol by reducing DAG levels at sites of LD formation. May play a role in the regulation of cell morphology and cytoskeletal organization). Involved in phospholipid biosynthesis.</text>
</comment>
<feature type="transmembrane region" description="Helical" evidence="9">
    <location>
        <begin position="110"/>
        <end position="132"/>
    </location>
</feature>
<comment type="subcellular location">
    <subcellularLocation>
        <location evidence="1 8">Endoplasmic reticulum membrane</location>
        <topology evidence="1 8">Multi-pass membrane protein</topology>
    </subcellularLocation>
</comment>
<dbReference type="HOGENOM" id="CLU_086757_0_0_1"/>
<dbReference type="GO" id="GO:0008654">
    <property type="term" value="P:phospholipid biosynthetic process"/>
    <property type="evidence" value="ECO:0000318"/>
    <property type="project" value="GO_Central"/>
</dbReference>
<feature type="transmembrane region" description="Helical" evidence="9">
    <location>
        <begin position="54"/>
        <end position="77"/>
    </location>
</feature>
<evidence type="ECO:0000256" key="4">
    <source>
        <dbReference type="ARBA" id="ARBA00022824"/>
    </source>
</evidence>
<keyword evidence="8" id="KW-0594">Phospholipid biosynthesis</keyword>
<evidence type="ECO:0000313" key="10">
    <source>
        <dbReference type="EMBL" id="AAS54840.2"/>
    </source>
</evidence>
<dbReference type="GO" id="GO:0140042">
    <property type="term" value="P:lipid droplet formation"/>
    <property type="evidence" value="ECO:0007669"/>
    <property type="project" value="UniProtKB-UniRule"/>
</dbReference>
<dbReference type="PANTHER" id="PTHR23129">
    <property type="entry name" value="ACYL-COENZYME A DIPHOSPHATASE FITM2"/>
    <property type="match status" value="1"/>
</dbReference>
<dbReference type="PANTHER" id="PTHR23129:SF0">
    <property type="entry name" value="ACYL-COENZYME A DIPHOSPHATASE FITM2"/>
    <property type="match status" value="1"/>
</dbReference>
<feature type="transmembrane region" description="Helical" evidence="9">
    <location>
        <begin position="207"/>
        <end position="228"/>
    </location>
</feature>
<dbReference type="Pfam" id="PF10261">
    <property type="entry name" value="FIT"/>
    <property type="match status" value="2"/>
</dbReference>
<dbReference type="RefSeq" id="NP_987016.2">
    <property type="nucleotide sequence ID" value="NM_212078.2"/>
</dbReference>
<proteinExistence type="inferred from homology"/>
<evidence type="ECO:0000256" key="3">
    <source>
        <dbReference type="ARBA" id="ARBA00022801"/>
    </source>
</evidence>
<keyword evidence="5 8" id="KW-1133">Transmembrane helix</keyword>
<reference evidence="10 11" key="1">
    <citation type="journal article" date="2004" name="Science">
        <title>The Ashbya gossypii genome as a tool for mapping the ancient Saccharomyces cerevisiae genome.</title>
        <authorList>
            <person name="Dietrich F.S."/>
            <person name="Voegeli S."/>
            <person name="Brachat S."/>
            <person name="Lerch A."/>
            <person name="Gates K."/>
            <person name="Steiner S."/>
            <person name="Mohr C."/>
            <person name="Pohlmann R."/>
            <person name="Luedi P."/>
            <person name="Choi S."/>
            <person name="Wing R.A."/>
            <person name="Flavier A."/>
            <person name="Gaffney T.D."/>
            <person name="Philippsen P."/>
        </authorList>
    </citation>
    <scope>NUCLEOTIDE SEQUENCE [LARGE SCALE GENOMIC DNA]</scope>
    <source>
        <strain evidence="11">ATCC 10895 / CBS 109.51 / FGSC 9923 / NRRL Y-1056</strain>
    </source>
</reference>
<keyword evidence="8" id="KW-1208">Phospholipid metabolism</keyword>
<dbReference type="InterPro" id="IPR046398">
    <property type="entry name" value="YFT2"/>
</dbReference>
<dbReference type="EMBL" id="AE016820">
    <property type="protein sequence ID" value="AAS54840.2"/>
    <property type="molecule type" value="Genomic_DNA"/>
</dbReference>
<reference evidence="11" key="2">
    <citation type="journal article" date="2013" name="G3 (Bethesda)">
        <title>Genomes of Ashbya fungi isolated from insects reveal four mating-type loci, numerous translocations, lack of transposons, and distinct gene duplications.</title>
        <authorList>
            <person name="Dietrich F.S."/>
            <person name="Voegeli S."/>
            <person name="Kuo S."/>
            <person name="Philippsen P."/>
        </authorList>
    </citation>
    <scope>GENOME REANNOTATION</scope>
    <source>
        <strain evidence="11">ATCC 10895 / CBS 109.51 / FGSC 9923 / NRRL Y-1056</strain>
    </source>
</reference>
<evidence type="ECO:0000256" key="2">
    <source>
        <dbReference type="ARBA" id="ARBA00022692"/>
    </source>
</evidence>
<comment type="similarity">
    <text evidence="8">Belongs to the FIT family. Yeast FIT2A/YFT2 subfamily.</text>
</comment>
<dbReference type="eggNOG" id="KOG3750">
    <property type="taxonomic scope" value="Eukaryota"/>
</dbReference>
<dbReference type="EC" id="3.6.1.-" evidence="8"/>
<organism evidence="10 11">
    <name type="scientific">Eremothecium gossypii (strain ATCC 10895 / CBS 109.51 / FGSC 9923 / NRRL Y-1056)</name>
    <name type="common">Yeast</name>
    <name type="synonym">Ashbya gossypii</name>
    <dbReference type="NCBI Taxonomy" id="284811"/>
    <lineage>
        <taxon>Eukaryota</taxon>
        <taxon>Fungi</taxon>
        <taxon>Dikarya</taxon>
        <taxon>Ascomycota</taxon>
        <taxon>Saccharomycotina</taxon>
        <taxon>Saccharomycetes</taxon>
        <taxon>Saccharomycetales</taxon>
        <taxon>Saccharomycetaceae</taxon>
        <taxon>Eremothecium</taxon>
    </lineage>
</organism>
<evidence type="ECO:0000256" key="7">
    <source>
        <dbReference type="ARBA" id="ARBA00023136"/>
    </source>
</evidence>
<dbReference type="FunCoup" id="Q74Z56">
    <property type="interactions" value="41"/>
</dbReference>
<evidence type="ECO:0000256" key="5">
    <source>
        <dbReference type="ARBA" id="ARBA00022989"/>
    </source>
</evidence>
<accession>Q74Z56</accession>
<evidence type="ECO:0000313" key="11">
    <source>
        <dbReference type="Proteomes" id="UP000000591"/>
    </source>
</evidence>
<dbReference type="OrthoDB" id="5579088at2759"/>
<dbReference type="HAMAP" id="MF_03232">
    <property type="entry name" value="YFT2"/>
    <property type="match status" value="1"/>
</dbReference>
<keyword evidence="3 8" id="KW-0378">Hydrolase</keyword>
<keyword evidence="8" id="KW-0444">Lipid biosynthesis</keyword>
<dbReference type="GO" id="GO:0019915">
    <property type="term" value="P:lipid storage"/>
    <property type="evidence" value="ECO:0000318"/>
    <property type="project" value="GO_Central"/>
</dbReference>
<dbReference type="GO" id="GO:0034389">
    <property type="term" value="P:lipid droplet organization"/>
    <property type="evidence" value="ECO:0000318"/>
    <property type="project" value="GO_Central"/>
</dbReference>
<dbReference type="Proteomes" id="UP000000591">
    <property type="component" value="Chromosome VII"/>
</dbReference>
<dbReference type="GO" id="GO:0005789">
    <property type="term" value="C:endoplasmic reticulum membrane"/>
    <property type="evidence" value="ECO:0000318"/>
    <property type="project" value="GO_Central"/>
</dbReference>
<comment type="catalytic activity">
    <reaction evidence="8">
        <text>an acyl-CoA + H2O = an acyl-4'-phosphopantetheine + adenosine 3',5'-bisphosphate + 2 H(+)</text>
        <dbReference type="Rhea" id="RHEA:50044"/>
        <dbReference type="ChEBI" id="CHEBI:15377"/>
        <dbReference type="ChEBI" id="CHEBI:15378"/>
        <dbReference type="ChEBI" id="CHEBI:58342"/>
        <dbReference type="ChEBI" id="CHEBI:58343"/>
        <dbReference type="ChEBI" id="CHEBI:132023"/>
    </reaction>
</comment>
<evidence type="ECO:0000256" key="9">
    <source>
        <dbReference type="SAM" id="Phobius"/>
    </source>
</evidence>
<dbReference type="GO" id="GO:0010945">
    <property type="term" value="F:coenzyme A diphosphatase activity"/>
    <property type="evidence" value="ECO:0007669"/>
    <property type="project" value="InterPro"/>
</dbReference>
<dbReference type="OMA" id="LILWCEL"/>
<comment type="catalytic activity">
    <reaction evidence="8">
        <text>(9Z)-octadecenoyl-CoA + H2O = S-(9Z-octadecenoyl)-4'-phosphopantetheine + adenosine 3',5'-bisphosphate + 2 H(+)</text>
        <dbReference type="Rhea" id="RHEA:65564"/>
        <dbReference type="ChEBI" id="CHEBI:15377"/>
        <dbReference type="ChEBI" id="CHEBI:15378"/>
        <dbReference type="ChEBI" id="CHEBI:57387"/>
        <dbReference type="ChEBI" id="CHEBI:58343"/>
        <dbReference type="ChEBI" id="CHEBI:156553"/>
    </reaction>
</comment>
<protein>
    <recommendedName>
        <fullName evidence="8">Acyl-coenzyme A diphosphatase YFT2</fullName>
        <ecNumber evidence="8">3.6.1.-</ecNumber>
    </recommendedName>
    <alternativeName>
        <fullName evidence="8">FIT family protein YFT2</fullName>
    </alternativeName>
</protein>
<dbReference type="STRING" id="284811.Q74Z56"/>
<keyword evidence="4 8" id="KW-0256">Endoplasmic reticulum</keyword>
<dbReference type="InterPro" id="IPR019388">
    <property type="entry name" value="FIT"/>
</dbReference>
<comment type="catalytic activity">
    <reaction evidence="8">
        <text>(5Z,8Z,11Z,14Z)-eicosatetraenoyl-CoA + H2O = S-(5Z,8Z,11Z,14Z-eicosatetraenoyl)-4'-phosphopantetheine + adenosine 3',5'-bisphosphate + 2 H(+)</text>
        <dbReference type="Rhea" id="RHEA:65568"/>
        <dbReference type="ChEBI" id="CHEBI:15377"/>
        <dbReference type="ChEBI" id="CHEBI:15378"/>
        <dbReference type="ChEBI" id="CHEBI:57368"/>
        <dbReference type="ChEBI" id="CHEBI:58343"/>
        <dbReference type="ChEBI" id="CHEBI:156554"/>
    </reaction>
</comment>
<dbReference type="AlphaFoldDB" id="Q74Z56"/>
<evidence type="ECO:0000256" key="6">
    <source>
        <dbReference type="ARBA" id="ARBA00023098"/>
    </source>
</evidence>
<feature type="transmembrane region" description="Helical" evidence="9">
    <location>
        <begin position="234"/>
        <end position="251"/>
    </location>
</feature>
<feature type="active site" evidence="8">
    <location>
        <position position="228"/>
    </location>
</feature>
<dbReference type="InParanoid" id="Q74Z56"/>
<feature type="active site" evidence="8">
    <location>
        <position position="170"/>
    </location>
</feature>
<gene>
    <name evidence="8" type="primary">YFT2</name>
    <name evidence="8" type="synonym">FIT2A</name>
    <name evidence="10" type="ORF">AGOS_AGR350C</name>
</gene>
<keyword evidence="7 8" id="KW-0472">Membrane</keyword>
<keyword evidence="11" id="KW-1185">Reference proteome</keyword>
<keyword evidence="6" id="KW-0443">Lipid metabolism</keyword>
<comment type="catalytic activity">
    <reaction evidence="8">
        <text>hexadecanoyl-CoA + H2O = S-hexadecanoyl-4'-phosphopantetheine + adenosine 3',5'-bisphosphate + 2 H(+)</text>
        <dbReference type="Rhea" id="RHEA:50032"/>
        <dbReference type="ChEBI" id="CHEBI:15377"/>
        <dbReference type="ChEBI" id="CHEBI:15378"/>
        <dbReference type="ChEBI" id="CHEBI:57379"/>
        <dbReference type="ChEBI" id="CHEBI:58343"/>
        <dbReference type="ChEBI" id="CHEBI:132018"/>
    </reaction>
</comment>
<sequence>MRLQGKMDEYISERRYCYLYPALLLGGEVIKLILGEETIEHDRKTWYLLNGGNFVNQLFVHHGVLLWTLLMGLVLALQYHVRTTEFDPLPLDARQLGPVRRHPLKMLGSMAVQTVIKVLLVVTVLQALFWFMDHLFVWTGGRCTVSDTKDSVACRRLGGEWVGGFDISGHFCLVMNLSLVLWLELTELQRYMHSQEIQLRKFAWARTTVLGALGVWLALLAITAIYYHTFVEKLLGTIFGYSTSLVIYYVLPRINRGLHYL</sequence>